<keyword evidence="2" id="KW-1185">Reference proteome</keyword>
<protein>
    <submittedName>
        <fullName evidence="1">Uncharacterized protein</fullName>
    </submittedName>
</protein>
<proteinExistence type="predicted"/>
<dbReference type="Proteomes" id="UP000315389">
    <property type="component" value="Unassembled WGS sequence"/>
</dbReference>
<evidence type="ECO:0000313" key="1">
    <source>
        <dbReference type="EMBL" id="TQL57422.1"/>
    </source>
</evidence>
<accession>A0A542ZAR5</accession>
<reference evidence="1 2" key="1">
    <citation type="submission" date="2019-06" db="EMBL/GenBank/DDBJ databases">
        <title>Sequencing the genomes of 1000 actinobacteria strains.</title>
        <authorList>
            <person name="Klenk H.-P."/>
        </authorList>
    </citation>
    <scope>NUCLEOTIDE SEQUENCE [LARGE SCALE GENOMIC DNA]</scope>
    <source>
        <strain evidence="1 2">DSM 4813</strain>
    </source>
</reference>
<name>A0A542ZAR5_RARFA</name>
<sequence length="55" mass="5967">MTANPHNIALEATAQEFVEAKSVSSPPYPQYPSSNPPIRCHVALESAKVSDQNRS</sequence>
<gene>
    <name evidence="1" type="ORF">FB461_2156</name>
</gene>
<dbReference type="AlphaFoldDB" id="A0A542ZAR5"/>
<evidence type="ECO:0000313" key="2">
    <source>
        <dbReference type="Proteomes" id="UP000315389"/>
    </source>
</evidence>
<comment type="caution">
    <text evidence="1">The sequence shown here is derived from an EMBL/GenBank/DDBJ whole genome shotgun (WGS) entry which is preliminary data.</text>
</comment>
<dbReference type="EMBL" id="VFOS01000004">
    <property type="protein sequence ID" value="TQL57422.1"/>
    <property type="molecule type" value="Genomic_DNA"/>
</dbReference>
<organism evidence="1 2">
    <name type="scientific">Rarobacter faecitabidus</name>
    <dbReference type="NCBI Taxonomy" id="13243"/>
    <lineage>
        <taxon>Bacteria</taxon>
        <taxon>Bacillati</taxon>
        <taxon>Actinomycetota</taxon>
        <taxon>Actinomycetes</taxon>
        <taxon>Micrococcales</taxon>
        <taxon>Rarobacteraceae</taxon>
        <taxon>Rarobacter</taxon>
    </lineage>
</organism>